<evidence type="ECO:0000256" key="2">
    <source>
        <dbReference type="HAMAP-Rule" id="MF_00296"/>
    </source>
</evidence>
<dbReference type="InterPro" id="IPR029058">
    <property type="entry name" value="AB_hydrolase_fold"/>
</dbReference>
<keyword evidence="2" id="KW-0012">Acyltransferase</keyword>
<comment type="catalytic activity">
    <reaction evidence="2">
        <text>L-homoserine + acetyl-CoA = O-acetyl-L-homoserine + CoA</text>
        <dbReference type="Rhea" id="RHEA:13701"/>
        <dbReference type="ChEBI" id="CHEBI:57287"/>
        <dbReference type="ChEBI" id="CHEBI:57288"/>
        <dbReference type="ChEBI" id="CHEBI:57476"/>
        <dbReference type="ChEBI" id="CHEBI:57716"/>
        <dbReference type="EC" id="2.3.1.31"/>
    </reaction>
</comment>
<feature type="domain" description="AB hydrolase-1" evidence="4">
    <location>
        <begin position="57"/>
        <end position="367"/>
    </location>
</feature>
<dbReference type="HAMAP" id="MF_00296">
    <property type="entry name" value="MetX_acyltransf"/>
    <property type="match status" value="1"/>
</dbReference>
<evidence type="ECO:0000256" key="1">
    <source>
        <dbReference type="ARBA" id="ARBA00022679"/>
    </source>
</evidence>
<proteinExistence type="inferred from homology"/>
<dbReference type="EMBL" id="BKZW01000001">
    <property type="protein sequence ID" value="GER87042.1"/>
    <property type="molecule type" value="Genomic_DNA"/>
</dbReference>
<protein>
    <recommendedName>
        <fullName evidence="2">Homoserine O-acetyltransferase</fullName>
        <shortName evidence="2">HAT</shortName>
        <ecNumber evidence="2">2.3.1.31</ecNumber>
    </recommendedName>
    <alternativeName>
        <fullName evidence="2">Homoserine transacetylase</fullName>
        <shortName evidence="2">HTA</shortName>
    </alternativeName>
</protein>
<dbReference type="EC" id="2.3.1.31" evidence="2"/>
<dbReference type="PIRSF" id="PIRSF000443">
    <property type="entry name" value="Homoser_Ac_trans"/>
    <property type="match status" value="1"/>
</dbReference>
<evidence type="ECO:0000313" key="5">
    <source>
        <dbReference type="EMBL" id="GER87042.1"/>
    </source>
</evidence>
<dbReference type="GO" id="GO:0009092">
    <property type="term" value="P:homoserine metabolic process"/>
    <property type="evidence" value="ECO:0007669"/>
    <property type="project" value="TreeGrafter"/>
</dbReference>
<dbReference type="GO" id="GO:0004414">
    <property type="term" value="F:homoserine O-acetyltransferase activity"/>
    <property type="evidence" value="ECO:0007669"/>
    <property type="project" value="UniProtKB-UniRule"/>
</dbReference>
<feature type="active site" evidence="2 3">
    <location>
        <position position="364"/>
    </location>
</feature>
<evidence type="ECO:0000313" key="6">
    <source>
        <dbReference type="Proteomes" id="UP000326912"/>
    </source>
</evidence>
<keyword evidence="1 2" id="KW-0808">Transferase</keyword>
<dbReference type="AlphaFoldDB" id="A0A5J4KJA3"/>
<dbReference type="GO" id="GO:0009086">
    <property type="term" value="P:methionine biosynthetic process"/>
    <property type="evidence" value="ECO:0007669"/>
    <property type="project" value="UniProtKB-UniRule"/>
</dbReference>
<dbReference type="Gene3D" id="3.40.50.1820">
    <property type="entry name" value="alpha/beta hydrolase"/>
    <property type="match status" value="1"/>
</dbReference>
<comment type="function">
    <text evidence="2">Transfers an acetyl group from acetyl-CoA to L-homoserine, forming acetyl-L-homoserine.</text>
</comment>
<dbReference type="Gene3D" id="1.10.1740.110">
    <property type="match status" value="1"/>
</dbReference>
<feature type="active site" description="Nucleophile" evidence="2 3">
    <location>
        <position position="162"/>
    </location>
</feature>
<dbReference type="UniPathway" id="UPA00051">
    <property type="reaction ID" value="UER00074"/>
</dbReference>
<comment type="pathway">
    <text evidence="2">Amino-acid biosynthesis; L-methionine biosynthesis via de novo pathway; O-acetyl-L-homoserine from L-homoserine: step 1/1.</text>
</comment>
<name>A0A5J4KJA3_9CHLR</name>
<dbReference type="InterPro" id="IPR008220">
    <property type="entry name" value="HAT_MetX-like"/>
</dbReference>
<keyword evidence="6" id="KW-1185">Reference proteome</keyword>
<comment type="similarity">
    <text evidence="2">Belongs to the AB hydrolase superfamily. MetX family.</text>
</comment>
<comment type="caution">
    <text evidence="5">The sequence shown here is derived from an EMBL/GenBank/DDBJ whole genome shotgun (WGS) entry which is preliminary data.</text>
</comment>
<comment type="caution">
    <text evidence="2">Lacks conserved residue(s) required for the propagation of feature annotation.</text>
</comment>
<dbReference type="RefSeq" id="WP_151755083.1">
    <property type="nucleotide sequence ID" value="NZ_BKZW01000001.1"/>
</dbReference>
<feature type="binding site" evidence="2">
    <location>
        <position position="231"/>
    </location>
    <ligand>
        <name>substrate</name>
    </ligand>
</feature>
<evidence type="ECO:0000259" key="4">
    <source>
        <dbReference type="Pfam" id="PF00561"/>
    </source>
</evidence>
<feature type="binding site" evidence="2">
    <location>
        <position position="365"/>
    </location>
    <ligand>
        <name>substrate</name>
    </ligand>
</feature>
<dbReference type="Pfam" id="PF00561">
    <property type="entry name" value="Abhydrolase_1"/>
    <property type="match status" value="1"/>
</dbReference>
<evidence type="ECO:0000256" key="3">
    <source>
        <dbReference type="PIRSR" id="PIRSR000443-1"/>
    </source>
</evidence>
<feature type="active site" evidence="2 3">
    <location>
        <position position="331"/>
    </location>
</feature>
<keyword evidence="2" id="KW-0028">Amino-acid biosynthesis</keyword>
<dbReference type="NCBIfam" id="NF001209">
    <property type="entry name" value="PRK00175.1"/>
    <property type="match status" value="1"/>
</dbReference>
<dbReference type="PANTHER" id="PTHR32268:SF11">
    <property type="entry name" value="HOMOSERINE O-ACETYLTRANSFERASE"/>
    <property type="match status" value="1"/>
</dbReference>
<comment type="subunit">
    <text evidence="2">Homodimer.</text>
</comment>
<sequence length="381" mass="42117">MVAQLEYIQRTQSQVQTENDVLTFTFDQLLLQRGGRLGPVTVAYETWGELNTTGDNAILITHALTGTSHAHDAADPENPRAAWWNPLIGPGKYFDTSRYFVICANVIGSCAGSTGPSSKNPLTDRPYGMRFPVITIRDMVRAQHKLIKHLGVRRLAMVAGGSIGGQQALEWAVTYPHLIEKVAVIAASAAVSAQAIAFNEVARQSIMADPAWLCGDYLPGQGPASGLSIARMLAMITYQSEESMEMRFSRNQVQREPVTAPTFAPELGGRFDVENYLYYQGDKLAQRFDANSYLYISRAMDLYDVSEGYASLEEALGRIRSQILFVGISSDFLFPASHVRRLADKVQMVGGDARYVELNSPHGHDAFLKEWNQLTAALRQF</sequence>
<dbReference type="SUPFAM" id="SSF53474">
    <property type="entry name" value="alpha/beta-Hydrolases"/>
    <property type="match status" value="1"/>
</dbReference>
<accession>A0A5J4KJA3</accession>
<keyword evidence="2" id="KW-0486">Methionine biosynthesis</keyword>
<reference evidence="5 6" key="1">
    <citation type="submission" date="2019-10" db="EMBL/GenBank/DDBJ databases">
        <title>Dictyobacter vulcani sp. nov., within the class Ktedonobacteria, isolated from soil of volcanic Mt. Zao.</title>
        <authorList>
            <person name="Zheng Y."/>
            <person name="Wang C.M."/>
            <person name="Sakai Y."/>
            <person name="Abe K."/>
            <person name="Yokota A."/>
            <person name="Yabe S."/>
        </authorList>
    </citation>
    <scope>NUCLEOTIDE SEQUENCE [LARGE SCALE GENOMIC DNA]</scope>
    <source>
        <strain evidence="5 6">W12</strain>
    </source>
</reference>
<organism evidence="5 6">
    <name type="scientific">Dictyobacter vulcani</name>
    <dbReference type="NCBI Taxonomy" id="2607529"/>
    <lineage>
        <taxon>Bacteria</taxon>
        <taxon>Bacillati</taxon>
        <taxon>Chloroflexota</taxon>
        <taxon>Ktedonobacteria</taxon>
        <taxon>Ktedonobacterales</taxon>
        <taxon>Dictyobacteraceae</taxon>
        <taxon>Dictyobacter</taxon>
    </lineage>
</organism>
<dbReference type="GO" id="GO:0005737">
    <property type="term" value="C:cytoplasm"/>
    <property type="evidence" value="ECO:0007669"/>
    <property type="project" value="UniProtKB-SubCell"/>
</dbReference>
<dbReference type="Proteomes" id="UP000326912">
    <property type="component" value="Unassembled WGS sequence"/>
</dbReference>
<gene>
    <name evidence="5" type="primary">metX</name>
    <name evidence="2" type="synonym">metXA</name>
    <name evidence="5" type="ORF">KDW_12040</name>
</gene>
<comment type="subcellular location">
    <subcellularLocation>
        <location evidence="2">Cytoplasm</location>
    </subcellularLocation>
</comment>
<dbReference type="NCBIfam" id="TIGR01392">
    <property type="entry name" value="homoserO_Ac_trn"/>
    <property type="match status" value="1"/>
</dbReference>
<dbReference type="InterPro" id="IPR000073">
    <property type="entry name" value="AB_hydrolase_1"/>
</dbReference>
<dbReference type="PANTHER" id="PTHR32268">
    <property type="entry name" value="HOMOSERINE O-ACETYLTRANSFERASE"/>
    <property type="match status" value="1"/>
</dbReference>
<keyword evidence="2" id="KW-0963">Cytoplasm</keyword>